<sequence>MYKYVLLFLISFLYIFLQYISKLQDRSWILHLDKYCSRKLSEPQYPDKKILKLNNPKRKITKEEMESMWLRYILYREEKSCEIIYQIIEEWKCMIEINNIDIKWAKKILNIWCKELAKDLLNEYLGEYREMEEKENDAYTVEDHLNFLNEKLIQWETNRYYIFDKWRTDIFYKTKIYKDKDNIRKDIIKCDKRYISEK</sequence>
<dbReference type="OrthoDB" id="10567176at2759"/>
<evidence type="ECO:0000313" key="1">
    <source>
        <dbReference type="EMBL" id="CRH02726.1"/>
    </source>
</evidence>
<gene>
    <name evidence="1" type="ORF">PRELSG_1446000</name>
</gene>
<protein>
    <recommendedName>
        <fullName evidence="3">Plasmodium RESA N-terminal domain-containing protein</fullName>
    </recommendedName>
</protein>
<dbReference type="AlphaFoldDB" id="A0A1J1HCA2"/>
<proteinExistence type="predicted"/>
<name>A0A1J1HCA2_PLARL</name>
<dbReference type="RefSeq" id="XP_028535246.1">
    <property type="nucleotide sequence ID" value="XM_028679542.1"/>
</dbReference>
<reference evidence="1 2" key="1">
    <citation type="submission" date="2015-04" db="EMBL/GenBank/DDBJ databases">
        <authorList>
            <consortium name="Pathogen Informatics"/>
        </authorList>
    </citation>
    <scope>NUCLEOTIDE SEQUENCE [LARGE SCALE GENOMIC DNA]</scope>
    <source>
        <strain evidence="1 2">SGS1</strain>
    </source>
</reference>
<dbReference type="VEuPathDB" id="PlasmoDB:PRELSG_1446000"/>
<dbReference type="GeneID" id="39738892"/>
<dbReference type="KEGG" id="prel:PRELSG_1446000"/>
<dbReference type="EMBL" id="LN835309">
    <property type="protein sequence ID" value="CRH02726.1"/>
    <property type="molecule type" value="Genomic_DNA"/>
</dbReference>
<evidence type="ECO:0008006" key="3">
    <source>
        <dbReference type="Google" id="ProtNLM"/>
    </source>
</evidence>
<organism evidence="1 2">
    <name type="scientific">Plasmodium relictum</name>
    <dbReference type="NCBI Taxonomy" id="85471"/>
    <lineage>
        <taxon>Eukaryota</taxon>
        <taxon>Sar</taxon>
        <taxon>Alveolata</taxon>
        <taxon>Apicomplexa</taxon>
        <taxon>Aconoidasida</taxon>
        <taxon>Haemosporida</taxon>
        <taxon>Plasmodiidae</taxon>
        <taxon>Plasmodium</taxon>
        <taxon>Plasmodium (Haemamoeba)</taxon>
    </lineage>
</organism>
<keyword evidence="2" id="KW-1185">Reference proteome</keyword>
<evidence type="ECO:0000313" key="2">
    <source>
        <dbReference type="Proteomes" id="UP000220158"/>
    </source>
</evidence>
<accession>A0A1J1HCA2</accession>
<dbReference type="Proteomes" id="UP000220158">
    <property type="component" value="Chromosome 14"/>
</dbReference>